<evidence type="ECO:0000313" key="3">
    <source>
        <dbReference type="Proteomes" id="UP000747399"/>
    </source>
</evidence>
<keyword evidence="1" id="KW-0812">Transmembrane</keyword>
<protein>
    <submittedName>
        <fullName evidence="2">Uncharacterized protein</fullName>
    </submittedName>
</protein>
<evidence type="ECO:0000313" key="2">
    <source>
        <dbReference type="EMBL" id="GIL52180.1"/>
    </source>
</evidence>
<keyword evidence="3" id="KW-1185">Reference proteome</keyword>
<dbReference type="Gene3D" id="1.25.40.10">
    <property type="entry name" value="Tetratricopeptide repeat domain"/>
    <property type="match status" value="1"/>
</dbReference>
<dbReference type="Proteomes" id="UP000747399">
    <property type="component" value="Unassembled WGS sequence"/>
</dbReference>
<dbReference type="EMBL" id="BNCO01000012">
    <property type="protein sequence ID" value="GIL52180.1"/>
    <property type="molecule type" value="Genomic_DNA"/>
</dbReference>
<dbReference type="SUPFAM" id="SSF48452">
    <property type="entry name" value="TPR-like"/>
    <property type="match status" value="1"/>
</dbReference>
<evidence type="ECO:0000256" key="1">
    <source>
        <dbReference type="SAM" id="Phobius"/>
    </source>
</evidence>
<sequence length="652" mass="67842">MKKPFQTWTFRWWLWYVQPVLMLSIMYTASSCFYCGFMQHLETWHLFYLSIAAAGFALIVPPGSTAADSLQQQGERRKGLEAAAKFEAAAAKYQDALDAAVCQRHLHGFNLIEDGANMRTPTGGNIISLEEAIEMRSSLAECHQLLADALVAAAASLPDTELNPQVERQAAATAVQHLTTALRHYSCCHPSAVLTSRGPNAAAGVTPGAGVGDAALPPAFTVAAAVAVAAAATAAALPPEVAVNAGNCAASLGELLEEEAERTAAASSPPMAWLPMYDIALQCYRSAAASYKSAVAREEDVLTLSNLGDVLVQSGTCLYAVSRALRDADPVLAASALSSQTAAAAAAAPSEWAAAREAEAQSDFMAAMSSYETACSMCDSSQGDDLPGLLCNWGSALRSLAGCLQDPAARLGPLEQAASRLDQAASFDRADPAPLCSLGDVLMAGGEAAEAISLAAVTSAVSNTPEAQAEVLPAMAPEAEATAAAARHWYGIAMRQLHAALTRGYSAALTLRRDEPEALVGCGEAHLALSRLARRDPVAAAASGDGGGDGDGDKNAAGADAKDIASRHATAAVVAFQAAVARPERLGGWRQRCDVRYNLACALALVGREQEAHQLLVSLLGCGAVRPSELARDVDLEPVRYLPWFQALLAAA</sequence>
<comment type="caution">
    <text evidence="2">The sequence shown here is derived from an EMBL/GenBank/DDBJ whole genome shotgun (WGS) entry which is preliminary data.</text>
</comment>
<keyword evidence="1" id="KW-0472">Membrane</keyword>
<dbReference type="PROSITE" id="PS51257">
    <property type="entry name" value="PROKAR_LIPOPROTEIN"/>
    <property type="match status" value="1"/>
</dbReference>
<dbReference type="AlphaFoldDB" id="A0A8J4B1Y4"/>
<organism evidence="2 3">
    <name type="scientific">Volvox africanus</name>
    <dbReference type="NCBI Taxonomy" id="51714"/>
    <lineage>
        <taxon>Eukaryota</taxon>
        <taxon>Viridiplantae</taxon>
        <taxon>Chlorophyta</taxon>
        <taxon>core chlorophytes</taxon>
        <taxon>Chlorophyceae</taxon>
        <taxon>CS clade</taxon>
        <taxon>Chlamydomonadales</taxon>
        <taxon>Volvocaceae</taxon>
        <taxon>Volvox</taxon>
    </lineage>
</organism>
<name>A0A8J4B1Y4_9CHLO</name>
<reference evidence="2" key="1">
    <citation type="journal article" date="2021" name="Proc. Natl. Acad. Sci. U.S.A.">
        <title>Three genomes in the algal genus Volvox reveal the fate of a haploid sex-determining region after a transition to homothallism.</title>
        <authorList>
            <person name="Yamamoto K."/>
            <person name="Hamaji T."/>
            <person name="Kawai-Toyooka H."/>
            <person name="Matsuzaki R."/>
            <person name="Takahashi F."/>
            <person name="Nishimura Y."/>
            <person name="Kawachi M."/>
            <person name="Noguchi H."/>
            <person name="Minakuchi Y."/>
            <person name="Umen J.G."/>
            <person name="Toyoda A."/>
            <person name="Nozaki H."/>
        </authorList>
    </citation>
    <scope>NUCLEOTIDE SEQUENCE</scope>
    <source>
        <strain evidence="2">NIES-3780</strain>
    </source>
</reference>
<keyword evidence="1" id="KW-1133">Transmembrane helix</keyword>
<dbReference type="InterPro" id="IPR011990">
    <property type="entry name" value="TPR-like_helical_dom_sf"/>
</dbReference>
<proteinExistence type="predicted"/>
<accession>A0A8J4B1Y4</accession>
<gene>
    <name evidence="2" type="ORF">Vafri_8116</name>
</gene>
<feature type="transmembrane region" description="Helical" evidence="1">
    <location>
        <begin position="12"/>
        <end position="34"/>
    </location>
</feature>
<feature type="transmembrane region" description="Helical" evidence="1">
    <location>
        <begin position="46"/>
        <end position="63"/>
    </location>
</feature>